<name>A0A392R214_9FABA</name>
<evidence type="ECO:0000313" key="2">
    <source>
        <dbReference type="Proteomes" id="UP000265520"/>
    </source>
</evidence>
<feature type="non-terminal residue" evidence="1">
    <location>
        <position position="32"/>
    </location>
</feature>
<comment type="caution">
    <text evidence="1">The sequence shown here is derived from an EMBL/GenBank/DDBJ whole genome shotgun (WGS) entry which is preliminary data.</text>
</comment>
<proteinExistence type="predicted"/>
<organism evidence="1 2">
    <name type="scientific">Trifolium medium</name>
    <dbReference type="NCBI Taxonomy" id="97028"/>
    <lineage>
        <taxon>Eukaryota</taxon>
        <taxon>Viridiplantae</taxon>
        <taxon>Streptophyta</taxon>
        <taxon>Embryophyta</taxon>
        <taxon>Tracheophyta</taxon>
        <taxon>Spermatophyta</taxon>
        <taxon>Magnoliopsida</taxon>
        <taxon>eudicotyledons</taxon>
        <taxon>Gunneridae</taxon>
        <taxon>Pentapetalae</taxon>
        <taxon>rosids</taxon>
        <taxon>fabids</taxon>
        <taxon>Fabales</taxon>
        <taxon>Fabaceae</taxon>
        <taxon>Papilionoideae</taxon>
        <taxon>50 kb inversion clade</taxon>
        <taxon>NPAAA clade</taxon>
        <taxon>Hologalegina</taxon>
        <taxon>IRL clade</taxon>
        <taxon>Trifolieae</taxon>
        <taxon>Trifolium</taxon>
    </lineage>
</organism>
<evidence type="ECO:0000313" key="1">
    <source>
        <dbReference type="EMBL" id="MCI29585.1"/>
    </source>
</evidence>
<accession>A0A392R214</accession>
<keyword evidence="2" id="KW-1185">Reference proteome</keyword>
<dbReference type="Proteomes" id="UP000265520">
    <property type="component" value="Unassembled WGS sequence"/>
</dbReference>
<sequence>MKNASLAARLAQRAYPAMGALFGGLSLNPPKP</sequence>
<reference evidence="1 2" key="1">
    <citation type="journal article" date="2018" name="Front. Plant Sci.">
        <title>Red Clover (Trifolium pratense) and Zigzag Clover (T. medium) - A Picture of Genomic Similarities and Differences.</title>
        <authorList>
            <person name="Dluhosova J."/>
            <person name="Istvanek J."/>
            <person name="Nedelnik J."/>
            <person name="Repkova J."/>
        </authorList>
    </citation>
    <scope>NUCLEOTIDE SEQUENCE [LARGE SCALE GENOMIC DNA]</scope>
    <source>
        <strain evidence="2">cv. 10/8</strain>
        <tissue evidence="1">Leaf</tissue>
    </source>
</reference>
<dbReference type="EMBL" id="LXQA010173631">
    <property type="protein sequence ID" value="MCI29585.1"/>
    <property type="molecule type" value="Genomic_DNA"/>
</dbReference>
<dbReference type="AlphaFoldDB" id="A0A392R214"/>
<protein>
    <submittedName>
        <fullName evidence="1">Uncharacterized protein</fullName>
    </submittedName>
</protein>